<accession>A0A193QLN3</accession>
<evidence type="ECO:0000313" key="1">
    <source>
        <dbReference type="EMBL" id="CRL46077.1"/>
    </source>
</evidence>
<evidence type="ECO:0000313" key="2">
    <source>
        <dbReference type="Proteomes" id="UP000245838"/>
    </source>
</evidence>
<dbReference type="BioCyc" id="SGLO343509:SGP1_RS10555-MONOMER"/>
<protein>
    <submittedName>
        <fullName evidence="1">Uncharacterized protein</fullName>
    </submittedName>
</protein>
<dbReference type="BioCyc" id="SGLO343509:SGP1_RS16975-MONOMER"/>
<dbReference type="RefSeq" id="WP_041866881.1">
    <property type="nucleotide sequence ID" value="NC_007712.1"/>
</dbReference>
<proteinExistence type="predicted"/>
<sequence length="73" mass="8272">MKAFAVTQTMVTPKDTNDFMKRGGSATKDIDRSEYFYAFGHLIQEMGGEYTGNTLNSARRNWIGKSITERSKD</sequence>
<gene>
    <name evidence="1" type="ORF">SGGMMB4_04375</name>
</gene>
<name>A0A193QLN3_SODGM</name>
<dbReference type="Proteomes" id="UP000245838">
    <property type="component" value="Chromosome sggmmb4_Chromosome"/>
</dbReference>
<reference evidence="1 2" key="1">
    <citation type="submission" date="2015-05" db="EMBL/GenBank/DDBJ databases">
        <authorList>
            <person name="Goodhead I."/>
        </authorList>
    </citation>
    <scope>NUCLEOTIDE SEQUENCE [LARGE SCALE GENOMIC DNA]</scope>
    <source>
        <strain evidence="2">morsitans</strain>
    </source>
</reference>
<organism evidence="1 2">
    <name type="scientific">Sodalis glossinidius (strain morsitans)</name>
    <dbReference type="NCBI Taxonomy" id="343509"/>
    <lineage>
        <taxon>Bacteria</taxon>
        <taxon>Pseudomonadati</taxon>
        <taxon>Pseudomonadota</taxon>
        <taxon>Gammaproteobacteria</taxon>
        <taxon>Enterobacterales</taxon>
        <taxon>Bruguierivoracaceae</taxon>
        <taxon>Sodalis</taxon>
    </lineage>
</organism>
<dbReference type="EMBL" id="LN854557">
    <property type="protein sequence ID" value="CRL46077.1"/>
    <property type="molecule type" value="Genomic_DNA"/>
</dbReference>
<dbReference type="AlphaFoldDB" id="A0A193QLN3"/>